<dbReference type="EMBL" id="VSSQ01017947">
    <property type="protein sequence ID" value="MPM60719.1"/>
    <property type="molecule type" value="Genomic_DNA"/>
</dbReference>
<evidence type="ECO:0000256" key="2">
    <source>
        <dbReference type="ARBA" id="ARBA00007639"/>
    </source>
</evidence>
<dbReference type="GO" id="GO:0030246">
    <property type="term" value="F:carbohydrate binding"/>
    <property type="evidence" value="ECO:0007669"/>
    <property type="project" value="UniProtKB-ARBA"/>
</dbReference>
<accession>A0A645B5L2</accession>
<dbReference type="AlphaFoldDB" id="A0A645B5L2"/>
<keyword evidence="3" id="KW-0732">Signal</keyword>
<dbReference type="PANTHER" id="PTHR46847:SF1">
    <property type="entry name" value="D-ALLOSE-BINDING PERIPLASMIC PROTEIN-RELATED"/>
    <property type="match status" value="1"/>
</dbReference>
<reference evidence="5" key="1">
    <citation type="submission" date="2019-08" db="EMBL/GenBank/DDBJ databases">
        <authorList>
            <person name="Kucharzyk K."/>
            <person name="Murdoch R.W."/>
            <person name="Higgins S."/>
            <person name="Loffler F."/>
        </authorList>
    </citation>
    <scope>NUCLEOTIDE SEQUENCE</scope>
</reference>
<proteinExistence type="inferred from homology"/>
<dbReference type="PANTHER" id="PTHR46847">
    <property type="entry name" value="D-ALLOSE-BINDING PERIPLASMIC PROTEIN-RELATED"/>
    <property type="match status" value="1"/>
</dbReference>
<dbReference type="InterPro" id="IPR025997">
    <property type="entry name" value="SBP_2_dom"/>
</dbReference>
<dbReference type="GO" id="GO:0030313">
    <property type="term" value="C:cell envelope"/>
    <property type="evidence" value="ECO:0007669"/>
    <property type="project" value="UniProtKB-SubCell"/>
</dbReference>
<feature type="domain" description="Periplasmic binding protein" evidence="4">
    <location>
        <begin position="69"/>
        <end position="321"/>
    </location>
</feature>
<dbReference type="Pfam" id="PF13407">
    <property type="entry name" value="Peripla_BP_4"/>
    <property type="match status" value="1"/>
</dbReference>
<comment type="caution">
    <text evidence="5">The sequence shown here is derived from an EMBL/GenBank/DDBJ whole genome shotgun (WGS) entry which is preliminary data.</text>
</comment>
<evidence type="ECO:0000259" key="4">
    <source>
        <dbReference type="Pfam" id="PF13407"/>
    </source>
</evidence>
<dbReference type="Gene3D" id="3.40.50.2300">
    <property type="match status" value="2"/>
</dbReference>
<dbReference type="InterPro" id="IPR028082">
    <property type="entry name" value="Peripla_BP_I"/>
</dbReference>
<organism evidence="5">
    <name type="scientific">bioreactor metagenome</name>
    <dbReference type="NCBI Taxonomy" id="1076179"/>
    <lineage>
        <taxon>unclassified sequences</taxon>
        <taxon>metagenomes</taxon>
        <taxon>ecological metagenomes</taxon>
    </lineage>
</organism>
<evidence type="ECO:0000256" key="3">
    <source>
        <dbReference type="ARBA" id="ARBA00022729"/>
    </source>
</evidence>
<evidence type="ECO:0000256" key="1">
    <source>
        <dbReference type="ARBA" id="ARBA00004196"/>
    </source>
</evidence>
<comment type="similarity">
    <text evidence="2">Belongs to the bacterial solute-binding protein 2 family.</text>
</comment>
<protein>
    <recommendedName>
        <fullName evidence="4">Periplasmic binding protein domain-containing protein</fullName>
    </recommendedName>
</protein>
<evidence type="ECO:0000313" key="5">
    <source>
        <dbReference type="EMBL" id="MPM60719.1"/>
    </source>
</evidence>
<gene>
    <name evidence="5" type="ORF">SDC9_107571</name>
</gene>
<comment type="subcellular location">
    <subcellularLocation>
        <location evidence="1">Cell envelope</location>
    </subcellularLocation>
</comment>
<dbReference type="SUPFAM" id="SSF53822">
    <property type="entry name" value="Periplasmic binding protein-like I"/>
    <property type="match status" value="1"/>
</dbReference>
<sequence length="382" mass="40583">MKKLMAVLLVLCMVFALAACAQTPAPAAEEPAVEEATEAPAAAEATEAPAADAAPTALKLASHNAVVEGNPYRVRYELDIQEAAAAAKDSGFDISYSSFVSNWDAATEAQQLQNSINEGYNIILVNPVATTGLDPIIEAAQDAGITYVNCDCAYMSTDVNVLNVLTDQEYLGYTTAKYAGEVLGKGAKVVMIAAMDGVQANTDRQRGFEKGIAEAGLEVVATANHNWDPTQSQQVMAEILNSGVQFDGVLVSQCAENALAAFDAAGVAYPKFIGFGDTGAYMQKMLEINKDEIVTHYMVLSNPPGVGATGLNFALNLIMGKTLKDGVYAAGMEDTHQIWIPSKVQYTDANQADYVDYANSFAAGDSITFWLTVDEVAAQYFN</sequence>
<dbReference type="PROSITE" id="PS51257">
    <property type="entry name" value="PROKAR_LIPOPROTEIN"/>
    <property type="match status" value="1"/>
</dbReference>
<name>A0A645B5L2_9ZZZZ</name>